<evidence type="ECO:0000313" key="5">
    <source>
        <dbReference type="EMBL" id="RCI06087.1"/>
    </source>
</evidence>
<dbReference type="GO" id="GO:0042826">
    <property type="term" value="F:histone deacetylase binding"/>
    <property type="evidence" value="ECO:0007669"/>
    <property type="project" value="TreeGrafter"/>
</dbReference>
<dbReference type="GO" id="GO:0005634">
    <property type="term" value="C:nucleus"/>
    <property type="evidence" value="ECO:0007669"/>
    <property type="project" value="TreeGrafter"/>
</dbReference>
<evidence type="ECO:0000256" key="3">
    <source>
        <dbReference type="ARBA" id="ARBA00022691"/>
    </source>
</evidence>
<dbReference type="GO" id="GO:0032259">
    <property type="term" value="P:methylation"/>
    <property type="evidence" value="ECO:0007669"/>
    <property type="project" value="UniProtKB-KW"/>
</dbReference>
<dbReference type="GO" id="GO:0008168">
    <property type="term" value="F:methyltransferase activity"/>
    <property type="evidence" value="ECO:0007669"/>
    <property type="project" value="UniProtKB-KW"/>
</dbReference>
<sequence length="491" mass="56765">MSLELDKIELFHQRLTPAHISLCASTSHLTKGKWIHVAERQSRDRGHHCVADTTLQQGDLLITEEPFIRQLDHQLVSSHCHYCFRDMRLLDEEWHMCRDEDCLWVIQYCSEKCEQLGWSSMHQWLCRIPELQCEDPDALFAFQGFLACRAKGQATLPGLESNLKRHNPAQLEEYQAKFRSMASLFYLSLSEVQCLVEILCQIRCNTFAVKTAKSNAIDSDRVVSRECVTLGRAIYLSASKLNHDCDPNALASFGNRYENPCQLKVRCIKSQLKPGQEVTISYGPLASVHERKERQKKLKNQYFFDCECQACQSGDSTQTIYKCQLCKTGKMYRQQSNCPECDQKHNWSHVLRTESEIEMFKKQSDYLKVLQLQSNIYHYHTLPIGDTMDKLAQLYCMQGQMKPASDYSKKSLEIIQHIYGKISIEAAEEMMKLSTLLLNACVTGHRNLRQPTITHIKQTMITYRLLGLDKSIPEDMEELEEMINHLFIMAP</sequence>
<dbReference type="InterPro" id="IPR001214">
    <property type="entry name" value="SET_dom"/>
</dbReference>
<dbReference type="Pfam" id="PF00856">
    <property type="entry name" value="SET"/>
    <property type="match status" value="1"/>
</dbReference>
<keyword evidence="2" id="KW-0808">Transferase</keyword>
<accession>A0A367KVA7</accession>
<dbReference type="Gene3D" id="6.10.140.2220">
    <property type="match status" value="1"/>
</dbReference>
<dbReference type="Gene3D" id="1.10.220.160">
    <property type="match status" value="1"/>
</dbReference>
<comment type="caution">
    <text evidence="5">The sequence shown here is derived from an EMBL/GenBank/DDBJ whole genome shotgun (WGS) entry which is preliminary data.</text>
</comment>
<evidence type="ECO:0000256" key="1">
    <source>
        <dbReference type="ARBA" id="ARBA00022603"/>
    </source>
</evidence>
<keyword evidence="6" id="KW-1185">Reference proteome</keyword>
<dbReference type="PROSITE" id="PS50280">
    <property type="entry name" value="SET"/>
    <property type="match status" value="1"/>
</dbReference>
<dbReference type="InterPro" id="IPR046341">
    <property type="entry name" value="SET_dom_sf"/>
</dbReference>
<evidence type="ECO:0000259" key="4">
    <source>
        <dbReference type="PROSITE" id="PS50280"/>
    </source>
</evidence>
<dbReference type="EMBL" id="PJQM01000234">
    <property type="protein sequence ID" value="RCI06087.1"/>
    <property type="molecule type" value="Genomic_DNA"/>
</dbReference>
<dbReference type="GO" id="GO:0005737">
    <property type="term" value="C:cytoplasm"/>
    <property type="evidence" value="ECO:0007669"/>
    <property type="project" value="TreeGrafter"/>
</dbReference>
<dbReference type="PANTHER" id="PTHR46165:SF2">
    <property type="entry name" value="SET AND MYND DOMAIN-CONTAINING PROTEIN 4"/>
    <property type="match status" value="1"/>
</dbReference>
<keyword evidence="3" id="KW-0949">S-adenosyl-L-methionine</keyword>
<evidence type="ECO:0000256" key="2">
    <source>
        <dbReference type="ARBA" id="ARBA00022679"/>
    </source>
</evidence>
<proteinExistence type="predicted"/>
<feature type="domain" description="SET" evidence="4">
    <location>
        <begin position="33"/>
        <end position="283"/>
    </location>
</feature>
<dbReference type="SUPFAM" id="SSF82199">
    <property type="entry name" value="SET domain"/>
    <property type="match status" value="1"/>
</dbReference>
<protein>
    <submittedName>
        <fullName evidence="5">SET and MYND domain-containing protein 4</fullName>
    </submittedName>
</protein>
<dbReference type="AlphaFoldDB" id="A0A367KVA7"/>
<dbReference type="PANTHER" id="PTHR46165">
    <property type="entry name" value="SET AND MYND DOMAIN-CONTAINING PROTEIN 4"/>
    <property type="match status" value="1"/>
</dbReference>
<reference evidence="5 6" key="1">
    <citation type="journal article" date="2018" name="G3 (Bethesda)">
        <title>Phylogenetic and Phylogenomic Definition of Rhizopus Species.</title>
        <authorList>
            <person name="Gryganskyi A.P."/>
            <person name="Golan J."/>
            <person name="Dolatabadi S."/>
            <person name="Mondo S."/>
            <person name="Robb S."/>
            <person name="Idnurm A."/>
            <person name="Muszewska A."/>
            <person name="Steczkiewicz K."/>
            <person name="Masonjones S."/>
            <person name="Liao H.L."/>
            <person name="Gajdeczka M.T."/>
            <person name="Anike F."/>
            <person name="Vuek A."/>
            <person name="Anishchenko I.M."/>
            <person name="Voigt K."/>
            <person name="de Hoog G.S."/>
            <person name="Smith M.E."/>
            <person name="Heitman J."/>
            <person name="Vilgalys R."/>
            <person name="Stajich J.E."/>
        </authorList>
    </citation>
    <scope>NUCLEOTIDE SEQUENCE [LARGE SCALE GENOMIC DNA]</scope>
    <source>
        <strain evidence="5 6">LSU 92-RS-03</strain>
    </source>
</reference>
<dbReference type="Gene3D" id="2.170.270.10">
    <property type="entry name" value="SET domain"/>
    <property type="match status" value="1"/>
</dbReference>
<name>A0A367KVA7_RHIST</name>
<dbReference type="InterPro" id="IPR052097">
    <property type="entry name" value="SET-MYND_domain_protein"/>
</dbReference>
<keyword evidence="1" id="KW-0489">Methyltransferase</keyword>
<evidence type="ECO:0000313" key="6">
    <source>
        <dbReference type="Proteomes" id="UP000253551"/>
    </source>
</evidence>
<dbReference type="Proteomes" id="UP000253551">
    <property type="component" value="Unassembled WGS sequence"/>
</dbReference>
<dbReference type="STRING" id="4846.A0A367KVA7"/>
<organism evidence="5 6">
    <name type="scientific">Rhizopus stolonifer</name>
    <name type="common">Rhizopus nigricans</name>
    <dbReference type="NCBI Taxonomy" id="4846"/>
    <lineage>
        <taxon>Eukaryota</taxon>
        <taxon>Fungi</taxon>
        <taxon>Fungi incertae sedis</taxon>
        <taxon>Mucoromycota</taxon>
        <taxon>Mucoromycotina</taxon>
        <taxon>Mucoromycetes</taxon>
        <taxon>Mucorales</taxon>
        <taxon>Mucorineae</taxon>
        <taxon>Rhizopodaceae</taxon>
        <taxon>Rhizopus</taxon>
    </lineage>
</organism>
<dbReference type="OrthoDB" id="265717at2759"/>
<gene>
    <name evidence="5" type="primary">SMYD4</name>
    <name evidence="5" type="ORF">CU098_013235</name>
</gene>